<keyword evidence="6" id="KW-0325">Glycoprotein</keyword>
<evidence type="ECO:0000313" key="9">
    <source>
        <dbReference type="Ensembl" id="ENSPSIP00000019085.1"/>
    </source>
</evidence>
<feature type="region of interest" description="Disordered" evidence="7">
    <location>
        <begin position="272"/>
        <end position="309"/>
    </location>
</feature>
<dbReference type="HOGENOM" id="CLU_045258_1_0_1"/>
<feature type="transmembrane region" description="Helical" evidence="8">
    <location>
        <begin position="156"/>
        <end position="179"/>
    </location>
</feature>
<sequence length="351" mass="38338">RLYWLLRVILSLFIGVVIVAVQFTGDWETGWVRANTSYKSFSNAVVNADVGLHVGLGGINVTLVGNPVNQINETISYNEHFAWRFGENYDQAYRDSLEKGLPSPILYVAEKFTQQSPCSVHNQYRISGHYASATMWVAFCAWLISNMLFSMPVLVYGGYMSLVTGIFMIFSLLSFSTIGNSPLCTIQFGPVSLHTVYGASFWLTLATSLLCFLIGGVVVVLHYLRPRVLRAFFDLSEDEEEGDMMLGWVPRSVLLLAPAPFLESGSARKGRDVPSWGAASPTNGFNPAVIGSPRADGRGAKPATSQGRGVCLAQGGSDWRLSEPGPALKRAASGSPAEAWLPGPRWSEGRW</sequence>
<dbReference type="EMBL" id="AGCU01119512">
    <property type="status" value="NOT_ANNOTATED_CDS"/>
    <property type="molecule type" value="Genomic_DNA"/>
</dbReference>
<keyword evidence="3 8" id="KW-0812">Transmembrane</keyword>
<evidence type="ECO:0000256" key="3">
    <source>
        <dbReference type="ARBA" id="ARBA00022692"/>
    </source>
</evidence>
<dbReference type="PANTHER" id="PTHR31158:SF1">
    <property type="entry name" value="DOXA1 FACTOR-RELATED"/>
    <property type="match status" value="1"/>
</dbReference>
<proteinExistence type="inferred from homology"/>
<accession>K7GFM4</accession>
<evidence type="ECO:0000256" key="2">
    <source>
        <dbReference type="ARBA" id="ARBA00009816"/>
    </source>
</evidence>
<evidence type="ECO:0000256" key="5">
    <source>
        <dbReference type="ARBA" id="ARBA00023136"/>
    </source>
</evidence>
<evidence type="ECO:0000256" key="4">
    <source>
        <dbReference type="ARBA" id="ARBA00022989"/>
    </source>
</evidence>
<evidence type="ECO:0000256" key="6">
    <source>
        <dbReference type="ARBA" id="ARBA00023180"/>
    </source>
</evidence>
<feature type="transmembrane region" description="Helical" evidence="8">
    <location>
        <begin position="130"/>
        <end position="149"/>
    </location>
</feature>
<dbReference type="eggNOG" id="KOG3921">
    <property type="taxonomic scope" value="Eukaryota"/>
</dbReference>
<reference evidence="10" key="1">
    <citation type="submission" date="2011-10" db="EMBL/GenBank/DDBJ databases">
        <authorList>
            <consortium name="Soft-shell Turtle Genome Consortium"/>
        </authorList>
    </citation>
    <scope>NUCLEOTIDE SEQUENCE [LARGE SCALE GENOMIC DNA]</scope>
    <source>
        <strain evidence="10">Daiwa-1</strain>
    </source>
</reference>
<reference evidence="9" key="3">
    <citation type="submission" date="2025-08" db="UniProtKB">
        <authorList>
            <consortium name="Ensembl"/>
        </authorList>
    </citation>
    <scope>IDENTIFICATION</scope>
</reference>
<organism evidence="9 10">
    <name type="scientific">Pelodiscus sinensis</name>
    <name type="common">Chinese softshell turtle</name>
    <name type="synonym">Trionyx sinensis</name>
    <dbReference type="NCBI Taxonomy" id="13735"/>
    <lineage>
        <taxon>Eukaryota</taxon>
        <taxon>Metazoa</taxon>
        <taxon>Chordata</taxon>
        <taxon>Craniata</taxon>
        <taxon>Vertebrata</taxon>
        <taxon>Euteleostomi</taxon>
        <taxon>Archelosauria</taxon>
        <taxon>Testudinata</taxon>
        <taxon>Testudines</taxon>
        <taxon>Cryptodira</taxon>
        <taxon>Trionychia</taxon>
        <taxon>Trionychidae</taxon>
        <taxon>Pelodiscus</taxon>
    </lineage>
</organism>
<comment type="similarity">
    <text evidence="2">Belongs to the DUOXA family.</text>
</comment>
<comment type="subcellular location">
    <subcellularLocation>
        <location evidence="1">Membrane</location>
        <topology evidence="1">Multi-pass membrane protein</topology>
    </subcellularLocation>
</comment>
<evidence type="ECO:0000313" key="10">
    <source>
        <dbReference type="Proteomes" id="UP000007267"/>
    </source>
</evidence>
<dbReference type="STRING" id="13735.ENSPSIP00000019085"/>
<dbReference type="AlphaFoldDB" id="K7GFM4"/>
<feature type="transmembrane region" description="Helical" evidence="8">
    <location>
        <begin position="199"/>
        <end position="224"/>
    </location>
</feature>
<evidence type="ECO:0008006" key="11">
    <source>
        <dbReference type="Google" id="ProtNLM"/>
    </source>
</evidence>
<dbReference type="Ensembl" id="ENSPSIT00000019173.1">
    <property type="protein sequence ID" value="ENSPSIP00000019085.1"/>
    <property type="gene ID" value="ENSPSIG00000016935.1"/>
</dbReference>
<evidence type="ECO:0000256" key="7">
    <source>
        <dbReference type="SAM" id="MobiDB-lite"/>
    </source>
</evidence>
<protein>
    <recommendedName>
        <fullName evidence="11">Dual oxidase maturation factor 2</fullName>
    </recommendedName>
</protein>
<feature type="region of interest" description="Disordered" evidence="7">
    <location>
        <begin position="322"/>
        <end position="351"/>
    </location>
</feature>
<dbReference type="GeneTree" id="ENSGT00390000008240"/>
<keyword evidence="5 8" id="KW-0472">Membrane</keyword>
<dbReference type="GO" id="GO:0015031">
    <property type="term" value="P:protein transport"/>
    <property type="evidence" value="ECO:0007669"/>
    <property type="project" value="InterPro"/>
</dbReference>
<dbReference type="PANTHER" id="PTHR31158">
    <property type="entry name" value="DUAL OXIDASE 2"/>
    <property type="match status" value="1"/>
</dbReference>
<reference evidence="10" key="2">
    <citation type="journal article" date="2013" name="Nat. Genet.">
        <title>The draft genomes of soft-shell turtle and green sea turtle yield insights into the development and evolution of the turtle-specific body plan.</title>
        <authorList>
            <person name="Wang Z."/>
            <person name="Pascual-Anaya J."/>
            <person name="Zadissa A."/>
            <person name="Li W."/>
            <person name="Niimura Y."/>
            <person name="Huang Z."/>
            <person name="Li C."/>
            <person name="White S."/>
            <person name="Xiong Z."/>
            <person name="Fang D."/>
            <person name="Wang B."/>
            <person name="Ming Y."/>
            <person name="Chen Y."/>
            <person name="Zheng Y."/>
            <person name="Kuraku S."/>
            <person name="Pignatelli M."/>
            <person name="Herrero J."/>
            <person name="Beal K."/>
            <person name="Nozawa M."/>
            <person name="Li Q."/>
            <person name="Wang J."/>
            <person name="Zhang H."/>
            <person name="Yu L."/>
            <person name="Shigenobu S."/>
            <person name="Wang J."/>
            <person name="Liu J."/>
            <person name="Flicek P."/>
            <person name="Searle S."/>
            <person name="Wang J."/>
            <person name="Kuratani S."/>
            <person name="Yin Y."/>
            <person name="Aken B."/>
            <person name="Zhang G."/>
            <person name="Irie N."/>
        </authorList>
    </citation>
    <scope>NUCLEOTIDE SEQUENCE [LARGE SCALE GENOMIC DNA]</scope>
    <source>
        <strain evidence="10">Daiwa-1</strain>
    </source>
</reference>
<dbReference type="Pfam" id="PF10204">
    <property type="entry name" value="DuoxA"/>
    <property type="match status" value="1"/>
</dbReference>
<evidence type="ECO:0000256" key="8">
    <source>
        <dbReference type="SAM" id="Phobius"/>
    </source>
</evidence>
<keyword evidence="10" id="KW-1185">Reference proteome</keyword>
<dbReference type="InterPro" id="IPR018469">
    <property type="entry name" value="Dual_oxidase_maturation_fac"/>
</dbReference>
<evidence type="ECO:0000256" key="1">
    <source>
        <dbReference type="ARBA" id="ARBA00004141"/>
    </source>
</evidence>
<dbReference type="Proteomes" id="UP000007267">
    <property type="component" value="Unassembled WGS sequence"/>
</dbReference>
<dbReference type="OMA" id="DIYPFYT"/>
<name>K7GFM4_PELSI</name>
<keyword evidence="4 8" id="KW-1133">Transmembrane helix</keyword>
<feature type="transmembrane region" description="Helical" evidence="8">
    <location>
        <begin position="5"/>
        <end position="23"/>
    </location>
</feature>
<dbReference type="GO" id="GO:0005789">
    <property type="term" value="C:endoplasmic reticulum membrane"/>
    <property type="evidence" value="ECO:0007669"/>
    <property type="project" value="InterPro"/>
</dbReference>
<reference evidence="9" key="4">
    <citation type="submission" date="2025-09" db="UniProtKB">
        <authorList>
            <consortium name="Ensembl"/>
        </authorList>
    </citation>
    <scope>IDENTIFICATION</scope>
</reference>